<proteinExistence type="predicted"/>
<protein>
    <submittedName>
        <fullName evidence="3">Uncharacterized protein</fullName>
    </submittedName>
</protein>
<dbReference type="EMBL" id="CALNXJ010000039">
    <property type="protein sequence ID" value="CAH3144532.1"/>
    <property type="molecule type" value="Genomic_DNA"/>
</dbReference>
<comment type="caution">
    <text evidence="3">The sequence shown here is derived from an EMBL/GenBank/DDBJ whole genome shotgun (WGS) entry which is preliminary data.</text>
</comment>
<feature type="compositionally biased region" description="Basic and acidic residues" evidence="2">
    <location>
        <begin position="1"/>
        <end position="18"/>
    </location>
</feature>
<feature type="compositionally biased region" description="Low complexity" evidence="2">
    <location>
        <begin position="33"/>
        <end position="74"/>
    </location>
</feature>
<feature type="region of interest" description="Disordered" evidence="2">
    <location>
        <begin position="232"/>
        <end position="263"/>
    </location>
</feature>
<gene>
    <name evidence="3" type="ORF">PMEA_00021082</name>
</gene>
<feature type="compositionally biased region" description="Polar residues" evidence="2">
    <location>
        <begin position="75"/>
        <end position="93"/>
    </location>
</feature>
<evidence type="ECO:0000256" key="1">
    <source>
        <dbReference type="SAM" id="Coils"/>
    </source>
</evidence>
<feature type="compositionally biased region" description="Basic residues" evidence="2">
    <location>
        <begin position="252"/>
        <end position="263"/>
    </location>
</feature>
<sequence>MARKRPDRESRRRVEETSGMRNANGKAPERSRSSSTSNGGGSNVSRTPPSASSSSASPSGSSTTTTPQSLQSTAESINSLSSASTPIVPTRPTNEGGRINRVLAPLLEVNADESVQGGQVPVEILDHLKSFMQKQEEFNQRLEQRIEENINQSQKGREKKSRRLPKALTANVREVYKSLVGDDGAQILWDFSKSFDGPENKNVNQQILAGVQSTDGVTPVSTIKAAMRVHFRTKRRQHQNSRDDSRAALKQQRVRSRLNTKKNQRVKALNISTSLAAEEKERYTKYMTVDYMSSEQSMSESEGENVENGYESPDVERPKKKVFSVSTLPWRSPELTQVMHSLDRKLMRRRSAKATNMLVERHRSGIISSRPAPDDADAYALA</sequence>
<feature type="region of interest" description="Disordered" evidence="2">
    <location>
        <begin position="294"/>
        <end position="314"/>
    </location>
</feature>
<evidence type="ECO:0000313" key="3">
    <source>
        <dbReference type="EMBL" id="CAH3144532.1"/>
    </source>
</evidence>
<feature type="coiled-coil region" evidence="1">
    <location>
        <begin position="132"/>
        <end position="159"/>
    </location>
</feature>
<dbReference type="Proteomes" id="UP001159428">
    <property type="component" value="Unassembled WGS sequence"/>
</dbReference>
<dbReference type="AlphaFoldDB" id="A0AAU9XFG4"/>
<organism evidence="3 4">
    <name type="scientific">Pocillopora meandrina</name>
    <dbReference type="NCBI Taxonomy" id="46732"/>
    <lineage>
        <taxon>Eukaryota</taxon>
        <taxon>Metazoa</taxon>
        <taxon>Cnidaria</taxon>
        <taxon>Anthozoa</taxon>
        <taxon>Hexacorallia</taxon>
        <taxon>Scleractinia</taxon>
        <taxon>Astrocoeniina</taxon>
        <taxon>Pocilloporidae</taxon>
        <taxon>Pocillopora</taxon>
    </lineage>
</organism>
<accession>A0AAU9XFG4</accession>
<keyword evidence="4" id="KW-1185">Reference proteome</keyword>
<reference evidence="3 4" key="1">
    <citation type="submission" date="2022-05" db="EMBL/GenBank/DDBJ databases">
        <authorList>
            <consortium name="Genoscope - CEA"/>
            <person name="William W."/>
        </authorList>
    </citation>
    <scope>NUCLEOTIDE SEQUENCE [LARGE SCALE GENOMIC DNA]</scope>
</reference>
<feature type="region of interest" description="Disordered" evidence="2">
    <location>
        <begin position="1"/>
        <end position="99"/>
    </location>
</feature>
<keyword evidence="1" id="KW-0175">Coiled coil</keyword>
<evidence type="ECO:0000256" key="2">
    <source>
        <dbReference type="SAM" id="MobiDB-lite"/>
    </source>
</evidence>
<name>A0AAU9XFG4_9CNID</name>
<evidence type="ECO:0000313" key="4">
    <source>
        <dbReference type="Proteomes" id="UP001159428"/>
    </source>
</evidence>
<feature type="region of interest" description="Disordered" evidence="2">
    <location>
        <begin position="362"/>
        <end position="382"/>
    </location>
</feature>